<dbReference type="AlphaFoldDB" id="A0A5E4BIM4"/>
<organism evidence="6 7">
    <name type="scientific">Marmota monax</name>
    <name type="common">Woodchuck</name>
    <dbReference type="NCBI Taxonomy" id="9995"/>
    <lineage>
        <taxon>Eukaryota</taxon>
        <taxon>Metazoa</taxon>
        <taxon>Chordata</taxon>
        <taxon>Craniata</taxon>
        <taxon>Vertebrata</taxon>
        <taxon>Euteleostomi</taxon>
        <taxon>Mammalia</taxon>
        <taxon>Eutheria</taxon>
        <taxon>Euarchontoglires</taxon>
        <taxon>Glires</taxon>
        <taxon>Rodentia</taxon>
        <taxon>Sciuromorpha</taxon>
        <taxon>Sciuridae</taxon>
        <taxon>Xerinae</taxon>
        <taxon>Marmotini</taxon>
        <taxon>Marmota</taxon>
    </lineage>
</organism>
<feature type="coiled-coil region" evidence="4">
    <location>
        <begin position="410"/>
        <end position="437"/>
    </location>
</feature>
<feature type="compositionally biased region" description="Basic and acidic residues" evidence="5">
    <location>
        <begin position="360"/>
        <end position="371"/>
    </location>
</feature>
<dbReference type="GO" id="GO:0031267">
    <property type="term" value="F:small GTPase binding"/>
    <property type="evidence" value="ECO:0007669"/>
    <property type="project" value="TreeGrafter"/>
</dbReference>
<evidence type="ECO:0000256" key="1">
    <source>
        <dbReference type="ARBA" id="ARBA00004555"/>
    </source>
</evidence>
<comment type="caution">
    <text evidence="6">The sequence shown here is derived from an EMBL/GenBank/DDBJ whole genome shotgun (WGS) entry which is preliminary data.</text>
</comment>
<feature type="region of interest" description="Disordered" evidence="5">
    <location>
        <begin position="355"/>
        <end position="381"/>
    </location>
</feature>
<keyword evidence="7" id="KW-1185">Reference proteome</keyword>
<sequence>VGDSLASLTSHKSKVPEDEVLDEFADVEAGLPSYWRKNIEDTKWMIRYDNERLKNYCADLEERYAVSELRIQHQSANYRNEVAQKEVEIRQLKARQFVLEDALLQLNSAAQPLHSGAGGIPSSTTAPSSFSHDISHGSAFPGDDMDFSDIISAQQEINRLSIKVLRLESEVDHWSAIAQAQQTHNSDQSEICQLQNTIKLLEQNQNQDLYNHQGEIAVLQNAHQQKLAEMSRRYRRELNDSEERIKKLENQLQQGDSGVTVTDESKICDLQNMIQVLQNEKQESARKIKELEDQLKDINEQLSLAQNDTEVLKREKEQLSVEKQQIMEQCETLKLEWSQLQPSVMEQKAEEIGNVQKTSEQTKAHLKEDTHNTPADNSDSFQITKVKSIENGSEKHDLCNHKTVKGVKGIQQQELEIQLVNEKTRILTNQIDQLSEDEVGQLTQTIPQKALQAKTYSGKLDMIPPQLLAASSRTSQPAEVQELRQSLHEKEATIRMLQENNHRLSYAIAAATDRENKGHEEMDSKIKQLKEEQDVLKTLLKEKDLFIQVQSDQALLLQERLEKANRVLDSATRPTQQLHQKEKQIEQSELPGEILDDAQKEWMNSENGTEGKVD</sequence>
<evidence type="ECO:0000313" key="6">
    <source>
        <dbReference type="EMBL" id="VTJ69427.1"/>
    </source>
</evidence>
<accession>A0A5E4BIM4</accession>
<name>A0A5E4BIM4_MARMO</name>
<keyword evidence="2" id="KW-0333">Golgi apparatus</keyword>
<evidence type="ECO:0000256" key="3">
    <source>
        <dbReference type="ARBA" id="ARBA00023054"/>
    </source>
</evidence>
<evidence type="ECO:0000256" key="4">
    <source>
        <dbReference type="SAM" id="Coils"/>
    </source>
</evidence>
<evidence type="ECO:0000256" key="5">
    <source>
        <dbReference type="SAM" id="MobiDB-lite"/>
    </source>
</evidence>
<dbReference type="PANTHER" id="PTHR18921:SF2">
    <property type="entry name" value="THYROID RECEPTOR-INTERACTING PROTEIN 11"/>
    <property type="match status" value="1"/>
</dbReference>
<dbReference type="EMBL" id="CABDUW010000462">
    <property type="protein sequence ID" value="VTJ69427.1"/>
    <property type="molecule type" value="Genomic_DNA"/>
</dbReference>
<gene>
    <name evidence="6" type="ORF">MONAX_5E023518</name>
</gene>
<feature type="region of interest" description="Disordered" evidence="5">
    <location>
        <begin position="570"/>
        <end position="614"/>
    </location>
</feature>
<feature type="coiled-coil region" evidence="4">
    <location>
        <begin position="224"/>
        <end position="336"/>
    </location>
</feature>
<dbReference type="GO" id="GO:0007030">
    <property type="term" value="P:Golgi organization"/>
    <property type="evidence" value="ECO:0007669"/>
    <property type="project" value="TreeGrafter"/>
</dbReference>
<reference evidence="6" key="1">
    <citation type="submission" date="2019-04" db="EMBL/GenBank/DDBJ databases">
        <authorList>
            <person name="Alioto T."/>
            <person name="Alioto T."/>
        </authorList>
    </citation>
    <scope>NUCLEOTIDE SEQUENCE [LARGE SCALE GENOMIC DNA]</scope>
</reference>
<feature type="coiled-coil region" evidence="4">
    <location>
        <begin position="50"/>
        <end position="95"/>
    </location>
</feature>
<proteinExistence type="predicted"/>
<comment type="subcellular location">
    <subcellularLocation>
        <location evidence="1">Golgi apparatus</location>
    </subcellularLocation>
</comment>
<feature type="compositionally biased region" description="Polar residues" evidence="5">
    <location>
        <begin position="372"/>
        <end position="381"/>
    </location>
</feature>
<feature type="non-terminal residue" evidence="6">
    <location>
        <position position="1"/>
    </location>
</feature>
<keyword evidence="3 4" id="KW-0175">Coiled coil</keyword>
<dbReference type="GO" id="GO:0005794">
    <property type="term" value="C:Golgi apparatus"/>
    <property type="evidence" value="ECO:0007669"/>
    <property type="project" value="UniProtKB-SubCell"/>
</dbReference>
<feature type="coiled-coil region" evidence="4">
    <location>
        <begin position="480"/>
        <end position="542"/>
    </location>
</feature>
<dbReference type="Proteomes" id="UP000335636">
    <property type="component" value="Unassembled WGS sequence"/>
</dbReference>
<evidence type="ECO:0000256" key="2">
    <source>
        <dbReference type="ARBA" id="ARBA00023034"/>
    </source>
</evidence>
<dbReference type="PANTHER" id="PTHR18921">
    <property type="entry name" value="MYOSIN HEAVY CHAIN - RELATED"/>
    <property type="match status" value="1"/>
</dbReference>
<dbReference type="GO" id="GO:0006888">
    <property type="term" value="P:endoplasmic reticulum to Golgi vesicle-mediated transport"/>
    <property type="evidence" value="ECO:0007669"/>
    <property type="project" value="TreeGrafter"/>
</dbReference>
<evidence type="ECO:0000313" key="7">
    <source>
        <dbReference type="Proteomes" id="UP000335636"/>
    </source>
</evidence>
<protein>
    <submittedName>
        <fullName evidence="6">Uncharacterized protein</fullName>
    </submittedName>
</protein>